<evidence type="ECO:0000313" key="3">
    <source>
        <dbReference type="Proteomes" id="UP001334084"/>
    </source>
</evidence>
<accession>A0AAX4JF74</accession>
<evidence type="ECO:0000313" key="2">
    <source>
        <dbReference type="EMBL" id="WUR04498.1"/>
    </source>
</evidence>
<dbReference type="RefSeq" id="XP_065330643.1">
    <property type="nucleotide sequence ID" value="XM_065474571.1"/>
</dbReference>
<keyword evidence="3" id="KW-1185">Reference proteome</keyword>
<feature type="transmembrane region" description="Helical" evidence="1">
    <location>
        <begin position="105"/>
        <end position="126"/>
    </location>
</feature>
<dbReference type="GeneID" id="90542332"/>
<dbReference type="EMBL" id="CP142734">
    <property type="protein sequence ID" value="WUR04498.1"/>
    <property type="molecule type" value="Genomic_DNA"/>
</dbReference>
<dbReference type="Proteomes" id="UP001334084">
    <property type="component" value="Chromosome 9"/>
</dbReference>
<evidence type="ECO:0000256" key="1">
    <source>
        <dbReference type="SAM" id="Phobius"/>
    </source>
</evidence>
<feature type="transmembrane region" description="Helical" evidence="1">
    <location>
        <begin position="12"/>
        <end position="29"/>
    </location>
</feature>
<keyword evidence="1" id="KW-0812">Transmembrane</keyword>
<dbReference type="AlphaFoldDB" id="A0AAX4JF74"/>
<protein>
    <submittedName>
        <fullName evidence="2">Membrane protein</fullName>
    </submittedName>
</protein>
<sequence length="138" mass="16458">MDRIWGKLPYLLEFLLLFPNYCLDVYLMTRMRIIRRNTKSDIFFKFIELMKGYESKNRETYVEDSPILRTRNKSAYFGYLIPNEYGKDPKFALSLVSFNLRLNSFLYIIPASLSICVVLTLFMIWLSKVPNIRLTLMN</sequence>
<reference evidence="2" key="1">
    <citation type="journal article" date="2024" name="BMC Genomics">
        <title>Functional annotation of a divergent genome using sequence and structure-based similarity.</title>
        <authorList>
            <person name="Svedberg D."/>
            <person name="Winiger R.R."/>
            <person name="Berg A."/>
            <person name="Sharma H."/>
            <person name="Tellgren-Roth C."/>
            <person name="Debrunner-Vossbrinck B.A."/>
            <person name="Vossbrinck C.R."/>
            <person name="Barandun J."/>
        </authorList>
    </citation>
    <scope>NUCLEOTIDE SEQUENCE</scope>
    <source>
        <strain evidence="2">Illinois isolate</strain>
    </source>
</reference>
<name>A0AAX4JF74_9MICR</name>
<dbReference type="KEGG" id="vnx:VNE69_09053"/>
<gene>
    <name evidence="2" type="ORF">VNE69_09053</name>
</gene>
<organism evidence="2 3">
    <name type="scientific">Vairimorpha necatrix</name>
    <dbReference type="NCBI Taxonomy" id="6039"/>
    <lineage>
        <taxon>Eukaryota</taxon>
        <taxon>Fungi</taxon>
        <taxon>Fungi incertae sedis</taxon>
        <taxon>Microsporidia</taxon>
        <taxon>Nosematidae</taxon>
        <taxon>Vairimorpha</taxon>
    </lineage>
</organism>
<keyword evidence="1" id="KW-1133">Transmembrane helix</keyword>
<proteinExistence type="predicted"/>
<keyword evidence="1" id="KW-0472">Membrane</keyword>